<accession>A0A9N9EVY5</accession>
<keyword evidence="2" id="KW-1133">Transmembrane helix</keyword>
<feature type="non-terminal residue" evidence="3">
    <location>
        <position position="235"/>
    </location>
</feature>
<keyword evidence="2" id="KW-0472">Membrane</keyword>
<reference evidence="3" key="1">
    <citation type="submission" date="2021-06" db="EMBL/GenBank/DDBJ databases">
        <authorList>
            <person name="Kallberg Y."/>
            <person name="Tangrot J."/>
            <person name="Rosling A."/>
        </authorList>
    </citation>
    <scope>NUCLEOTIDE SEQUENCE</scope>
    <source>
        <strain evidence="3">FL130A</strain>
    </source>
</reference>
<evidence type="ECO:0000256" key="1">
    <source>
        <dbReference type="SAM" id="MobiDB-lite"/>
    </source>
</evidence>
<dbReference type="AlphaFoldDB" id="A0A9N9EVY5"/>
<proteinExistence type="predicted"/>
<dbReference type="Proteomes" id="UP000789508">
    <property type="component" value="Unassembled WGS sequence"/>
</dbReference>
<feature type="compositionally biased region" description="Polar residues" evidence="1">
    <location>
        <begin position="147"/>
        <end position="157"/>
    </location>
</feature>
<feature type="transmembrane region" description="Helical" evidence="2">
    <location>
        <begin position="188"/>
        <end position="210"/>
    </location>
</feature>
<sequence>GNVVTFWDDVSFGFTWTGKTRAFDLVITGLTHNNHHHTRNPRPQVRIRAKTDPNRAHRNSDLCCDIFDRDWRCILAWIDEVGKRVVERFSCCGFFNKTDFPAITGFCLSQNIPTNTSSSPTPQSSIGTVLRIVASSTPESATPTTSQEDPQQQQPSKDLTDDGYEPDDKDISCANPLREFSQSYQSTLYLMMFTLTNLYLLFGFVMALMLNSEFEKEKEKAWALERKQIISANNY</sequence>
<evidence type="ECO:0000313" key="3">
    <source>
        <dbReference type="EMBL" id="CAG8696883.1"/>
    </source>
</evidence>
<keyword evidence="4" id="KW-1185">Reference proteome</keyword>
<gene>
    <name evidence="3" type="ORF">ALEPTO_LOCUS11424</name>
</gene>
<evidence type="ECO:0000256" key="2">
    <source>
        <dbReference type="SAM" id="Phobius"/>
    </source>
</evidence>
<dbReference type="EMBL" id="CAJVPS010018283">
    <property type="protein sequence ID" value="CAG8696883.1"/>
    <property type="molecule type" value="Genomic_DNA"/>
</dbReference>
<name>A0A9N9EVY5_9GLOM</name>
<feature type="non-terminal residue" evidence="3">
    <location>
        <position position="1"/>
    </location>
</feature>
<feature type="compositionally biased region" description="Low complexity" evidence="1">
    <location>
        <begin position="137"/>
        <end position="146"/>
    </location>
</feature>
<keyword evidence="2" id="KW-0812">Transmembrane</keyword>
<organism evidence="3 4">
    <name type="scientific">Ambispora leptoticha</name>
    <dbReference type="NCBI Taxonomy" id="144679"/>
    <lineage>
        <taxon>Eukaryota</taxon>
        <taxon>Fungi</taxon>
        <taxon>Fungi incertae sedis</taxon>
        <taxon>Mucoromycota</taxon>
        <taxon>Glomeromycotina</taxon>
        <taxon>Glomeromycetes</taxon>
        <taxon>Archaeosporales</taxon>
        <taxon>Ambisporaceae</taxon>
        <taxon>Ambispora</taxon>
    </lineage>
</organism>
<evidence type="ECO:0000313" key="4">
    <source>
        <dbReference type="Proteomes" id="UP000789508"/>
    </source>
</evidence>
<comment type="caution">
    <text evidence="3">The sequence shown here is derived from an EMBL/GenBank/DDBJ whole genome shotgun (WGS) entry which is preliminary data.</text>
</comment>
<protein>
    <submittedName>
        <fullName evidence="3">6452_t:CDS:1</fullName>
    </submittedName>
</protein>
<feature type="region of interest" description="Disordered" evidence="1">
    <location>
        <begin position="137"/>
        <end position="170"/>
    </location>
</feature>